<evidence type="ECO:0000256" key="2">
    <source>
        <dbReference type="ARBA" id="ARBA00022679"/>
    </source>
</evidence>
<sequence>MDLLAKLEILAVTVSNEDNGIILETASNNQYYNHTSHPLTTLHPKDKNSTFLVKLEGPLSTPVQVQVLSKSLTIPILREGVGETSTANFCLISGAMKLNILSALAGSTFSATFVRINLSPKDLSANSIAPCLGSEIDPILPQKRATDADEVFLPKQGEYPVWYFFHGNLAVPETLTESLGLDESPTYQKAVVKGGILRTWGGGKYKALVDGDASARVEGWAYEVGSEEDEEMLRYYETDCYEVVRCDICMVDVGEVIKGLVFRFVGDVD</sequence>
<dbReference type="PANTHER" id="PTHR31544:SF4">
    <property type="entry name" value="GAMMA-GLUTAMYLCYCLOTRANSFERASE-RELATED"/>
    <property type="match status" value="1"/>
</dbReference>
<dbReference type="EMBL" id="BCWF01000015">
    <property type="protein sequence ID" value="GAT22467.1"/>
    <property type="molecule type" value="Genomic_DNA"/>
</dbReference>
<organism evidence="6 7">
    <name type="scientific">Aspergillus kawachii</name>
    <name type="common">White koji mold</name>
    <name type="synonym">Aspergillus awamori var. kawachi</name>
    <dbReference type="NCBI Taxonomy" id="1069201"/>
    <lineage>
        <taxon>Eukaryota</taxon>
        <taxon>Fungi</taxon>
        <taxon>Dikarya</taxon>
        <taxon>Ascomycota</taxon>
        <taxon>Pezizomycotina</taxon>
        <taxon>Eurotiomycetes</taxon>
        <taxon>Eurotiomycetidae</taxon>
        <taxon>Eurotiales</taxon>
        <taxon>Aspergillaceae</taxon>
        <taxon>Aspergillus</taxon>
        <taxon>Aspergillus subgen. Circumdati</taxon>
    </lineage>
</organism>
<dbReference type="Proteomes" id="UP000661280">
    <property type="component" value="Chromosome 8"/>
</dbReference>
<gene>
    <name evidence="5" type="ORF">AKAW2_80451A</name>
    <name evidence="6" type="ORF">RIB2604_01505010</name>
</gene>
<comment type="similarity">
    <text evidence="1">Belongs to the gamma-glutamylcyclotransferase family.</text>
</comment>
<dbReference type="AlphaFoldDB" id="A0A146F8Z8"/>
<dbReference type="GO" id="GO:0016740">
    <property type="term" value="F:transferase activity"/>
    <property type="evidence" value="ECO:0007669"/>
    <property type="project" value="UniProtKB-KW"/>
</dbReference>
<dbReference type="KEGG" id="aluc:AKAW2_80451A"/>
<feature type="domain" description="Gamma-glutamylcyclotransferase AIG2-like" evidence="4">
    <location>
        <begin position="164"/>
        <end position="262"/>
    </location>
</feature>
<evidence type="ECO:0000256" key="3">
    <source>
        <dbReference type="ARBA" id="ARBA00030602"/>
    </source>
</evidence>
<evidence type="ECO:0000313" key="5">
    <source>
        <dbReference type="EMBL" id="BCS04650.1"/>
    </source>
</evidence>
<keyword evidence="8" id="KW-1185">Reference proteome</keyword>
<dbReference type="InterPro" id="IPR045038">
    <property type="entry name" value="AIG2-like"/>
</dbReference>
<dbReference type="PANTHER" id="PTHR31544">
    <property type="entry name" value="AIG2-LIKE PROTEIN D"/>
    <property type="match status" value="1"/>
</dbReference>
<dbReference type="Gene3D" id="3.10.490.10">
    <property type="entry name" value="Gamma-glutamyl cyclotransferase-like"/>
    <property type="match status" value="1"/>
</dbReference>
<dbReference type="OrthoDB" id="3262926at2759"/>
<dbReference type="VEuPathDB" id="FungiDB:ASPFODRAFT_203424"/>
<dbReference type="Proteomes" id="UP000075230">
    <property type="component" value="Unassembled WGS sequence"/>
</dbReference>
<name>A0A146F8Z8_ASPKA</name>
<dbReference type="EMBL" id="AP024432">
    <property type="protein sequence ID" value="BCS04650.1"/>
    <property type="molecule type" value="Genomic_DNA"/>
</dbReference>
<reference evidence="7" key="2">
    <citation type="submission" date="2016-02" db="EMBL/GenBank/DDBJ databases">
        <title>Genome sequencing of Aspergillus luchuensis NBRC 4314.</title>
        <authorList>
            <person name="Yamada O."/>
        </authorList>
    </citation>
    <scope>NUCLEOTIDE SEQUENCE [LARGE SCALE GENOMIC DNA]</scope>
    <source>
        <strain evidence="7">RIB 2604</strain>
    </source>
</reference>
<evidence type="ECO:0000313" key="7">
    <source>
        <dbReference type="Proteomes" id="UP000075230"/>
    </source>
</evidence>
<dbReference type="InterPro" id="IPR013024">
    <property type="entry name" value="GGCT-like"/>
</dbReference>
<reference evidence="6 7" key="1">
    <citation type="journal article" date="2016" name="DNA Res.">
        <title>Genome sequence of Aspergillus luchuensis NBRC 4314.</title>
        <authorList>
            <person name="Yamada O."/>
            <person name="Machida M."/>
            <person name="Hosoyama A."/>
            <person name="Goto M."/>
            <person name="Takahashi T."/>
            <person name="Futagami T."/>
            <person name="Yamagata Y."/>
            <person name="Takeuchi M."/>
            <person name="Kobayashi T."/>
            <person name="Koike H."/>
            <person name="Abe K."/>
            <person name="Asai K."/>
            <person name="Arita M."/>
            <person name="Fujita N."/>
            <person name="Fukuda K."/>
            <person name="Higa K."/>
            <person name="Horikawa H."/>
            <person name="Ishikawa T."/>
            <person name="Jinno K."/>
            <person name="Kato Y."/>
            <person name="Kirimura K."/>
            <person name="Mizutani O."/>
            <person name="Nakasone K."/>
            <person name="Sano M."/>
            <person name="Shiraishi Y."/>
            <person name="Tsukahara M."/>
            <person name="Gomi K."/>
        </authorList>
    </citation>
    <scope>NUCLEOTIDE SEQUENCE [LARGE SCALE GENOMIC DNA]</scope>
    <source>
        <strain evidence="6 7">RIB 2604</strain>
    </source>
</reference>
<dbReference type="CDD" id="cd06661">
    <property type="entry name" value="GGCT_like"/>
    <property type="match status" value="1"/>
</dbReference>
<accession>A0A146F8Z8</accession>
<evidence type="ECO:0000313" key="6">
    <source>
        <dbReference type="EMBL" id="GAT22467.1"/>
    </source>
</evidence>
<evidence type="ECO:0000259" key="4">
    <source>
        <dbReference type="Pfam" id="PF06094"/>
    </source>
</evidence>
<dbReference type="RefSeq" id="XP_041548412.1">
    <property type="nucleotide sequence ID" value="XM_041681473.1"/>
</dbReference>
<dbReference type="GeneID" id="64965971"/>
<keyword evidence="2" id="KW-0808">Transferase</keyword>
<dbReference type="InterPro" id="IPR009288">
    <property type="entry name" value="AIG2-like_dom"/>
</dbReference>
<proteinExistence type="inferred from homology"/>
<reference evidence="5" key="4">
    <citation type="submission" date="2021-02" db="EMBL/GenBank/DDBJ databases">
        <title>Aspergillus luchuensis mut. kawachii IFO 4304 genome sequence.</title>
        <authorList>
            <person name="Mori K."/>
            <person name="Kadooka C."/>
            <person name="Goto M."/>
            <person name="Futagami T."/>
        </authorList>
    </citation>
    <scope>NUCLEOTIDE SEQUENCE</scope>
    <source>
        <strain evidence="5">IFO 4308</strain>
    </source>
</reference>
<evidence type="ECO:0000313" key="8">
    <source>
        <dbReference type="Proteomes" id="UP000661280"/>
    </source>
</evidence>
<reference evidence="5" key="3">
    <citation type="submission" date="2021-01" db="EMBL/GenBank/DDBJ databases">
        <authorList>
            <consortium name="Aspergillus luchuensis mut. kawachii IFO 4304 genome sequencing consortium"/>
            <person name="Kazuki M."/>
            <person name="Futagami T."/>
        </authorList>
    </citation>
    <scope>NUCLEOTIDE SEQUENCE</scope>
    <source>
        <strain evidence="5">IFO 4308</strain>
    </source>
</reference>
<protein>
    <recommendedName>
        <fullName evidence="3">Putative gamma-glutamylcyclotransferase</fullName>
    </recommendedName>
</protein>
<evidence type="ECO:0000256" key="1">
    <source>
        <dbReference type="ARBA" id="ARBA00008861"/>
    </source>
</evidence>
<dbReference type="Pfam" id="PF06094">
    <property type="entry name" value="GGACT"/>
    <property type="match status" value="1"/>
</dbReference>